<dbReference type="GO" id="GO:0015035">
    <property type="term" value="F:protein-disulfide reductase activity"/>
    <property type="evidence" value="ECO:0007669"/>
    <property type="project" value="InterPro"/>
</dbReference>
<dbReference type="InterPro" id="IPR007263">
    <property type="entry name" value="DCC1-like"/>
</dbReference>
<feature type="transmembrane region" description="Helical" evidence="1">
    <location>
        <begin position="287"/>
        <end position="311"/>
    </location>
</feature>
<dbReference type="EMBL" id="CP039907">
    <property type="protein sequence ID" value="QCM00218.1"/>
    <property type="molecule type" value="Genomic_DNA"/>
</dbReference>
<gene>
    <name evidence="2" type="ORF">CFBP6624_08740</name>
</gene>
<evidence type="ECO:0000256" key="1">
    <source>
        <dbReference type="SAM" id="Phobius"/>
    </source>
</evidence>
<feature type="transmembrane region" description="Helical" evidence="1">
    <location>
        <begin position="137"/>
        <end position="158"/>
    </location>
</feature>
<sequence length="852" mass="94617">MCAMVYAFSDGSPIAEYLIFLSVLFLSLALFLPRTALSKADGALAKLAGFARARRALPEQGLVSDLRRIDVFRIIVGAMATCRYGKILFVSLALQDTATILLAGMATLLAIFVTVGFLTPASVFVLMSTSNILFDNYLGASTLGTMVMSICLLVVLLAPGGLTLSLDTALANSRPLSSVIVWLRRISGPVHADRIIIAKLCGLFAYFCVCLYSVSWHTLDEAWTSGLVIAWVMLSPIANPDFFPHMWDAYNLAPWLFVGIARLSMAGMFAWYVLTLPGIFMGRWVRLFIIVWGLLFFLISALVLPLSYLGWYELAFWFVLFAQGKAFGATSGPDLAILFDDRCNLCDTTVKTLARLDVFCRVEFRPIRRNIEFANNHGVSLQQGLTDLVGVDLSNGNRVSGFDLYYTLTGRLVLLWPLRPIFWLARLTKIGPTLYRFIADRRTKLFGVCEFSNIPDRYFRSVVTPDDNAARRATPFTAGLVLTLAVLGASFLLRLPIGSTEPETRSVANFARSLFGASPAAFGIYKINVFNSQDLSIFRFTNEVFLHHDGFDLTSSEATVTSDSKRIEQVMSDQQAYLLTSHMRRMSRMNFGCDREFIESTLPIWRDTHRLPNGEIPVEDVIIEFRISAWPTADDLRAYATMQRGSWPLCRFRVNLKNQSISDIVFIQEGLNESVRQKGYPPVLGANHAEAAIDFPCRYAAAFSNLLAKPQTNSEPSSEFTTKLSQVGEDRFGRFGADCFLETWQLLRQWPDNFPENHFASIDPDSCDLGLELLRRLNNSLAAKAGPSPSISAHLQKGEAAAAASDSLQCLQESRAGWDSYWNEALLSSQVMPLTSASATAKNQEVRSLIAP</sequence>
<feature type="transmembrane region" description="Helical" evidence="1">
    <location>
        <begin position="100"/>
        <end position="125"/>
    </location>
</feature>
<feature type="transmembrane region" description="Helical" evidence="1">
    <location>
        <begin position="252"/>
        <end position="275"/>
    </location>
</feature>
<protein>
    <submittedName>
        <fullName evidence="2">DUF393 domain-containing protein</fullName>
    </submittedName>
</protein>
<evidence type="ECO:0000313" key="3">
    <source>
        <dbReference type="Proteomes" id="UP000298646"/>
    </source>
</evidence>
<keyword evidence="1" id="KW-0812">Transmembrane</keyword>
<feature type="transmembrane region" description="Helical" evidence="1">
    <location>
        <begin position="71"/>
        <end position="94"/>
    </location>
</feature>
<proteinExistence type="predicted"/>
<accession>A0AAE6BL90</accession>
<dbReference type="Pfam" id="PF04134">
    <property type="entry name" value="DCC1-like"/>
    <property type="match status" value="1"/>
</dbReference>
<keyword evidence="1" id="KW-1133">Transmembrane helix</keyword>
<reference evidence="2 3" key="1">
    <citation type="submission" date="2019-04" db="EMBL/GenBank/DDBJ databases">
        <title>Complete genome sequence of Agrobacterium tumefaciens CFBP6624.</title>
        <authorList>
            <person name="Haryono M."/>
            <person name="Lin Y.-C."/>
            <person name="Lai E.-M."/>
            <person name="Kuo C.-H."/>
        </authorList>
    </citation>
    <scope>NUCLEOTIDE SEQUENCE [LARGE SCALE GENOMIC DNA]</scope>
    <source>
        <strain evidence="2 3">CFBP6624</strain>
    </source>
</reference>
<keyword evidence="1" id="KW-0472">Membrane</keyword>
<organism evidence="2 3">
    <name type="scientific">Agrobacterium tumefaciens</name>
    <dbReference type="NCBI Taxonomy" id="358"/>
    <lineage>
        <taxon>Bacteria</taxon>
        <taxon>Pseudomonadati</taxon>
        <taxon>Pseudomonadota</taxon>
        <taxon>Alphaproteobacteria</taxon>
        <taxon>Hyphomicrobiales</taxon>
        <taxon>Rhizobiaceae</taxon>
        <taxon>Rhizobium/Agrobacterium group</taxon>
        <taxon>Agrobacterium</taxon>
        <taxon>Agrobacterium tumefaciens complex</taxon>
    </lineage>
</organism>
<feature type="transmembrane region" description="Helical" evidence="1">
    <location>
        <begin position="14"/>
        <end position="32"/>
    </location>
</feature>
<dbReference type="Proteomes" id="UP000298646">
    <property type="component" value="Chromosome circular"/>
</dbReference>
<name>A0AAE6BL90_AGRTU</name>
<feature type="transmembrane region" description="Helical" evidence="1">
    <location>
        <begin position="195"/>
        <end position="214"/>
    </location>
</feature>
<evidence type="ECO:0000313" key="2">
    <source>
        <dbReference type="EMBL" id="QCM00218.1"/>
    </source>
</evidence>
<dbReference type="AlphaFoldDB" id="A0AAE6BL90"/>